<dbReference type="InterPro" id="IPR029043">
    <property type="entry name" value="GcvT/YgfZ_C"/>
</dbReference>
<name>A0A3B0WEU7_9ZZZZ</name>
<dbReference type="PIRSF" id="PIRSF006487">
    <property type="entry name" value="GcvT"/>
    <property type="match status" value="1"/>
</dbReference>
<dbReference type="GO" id="GO:0016226">
    <property type="term" value="P:iron-sulfur cluster assembly"/>
    <property type="evidence" value="ECO:0007669"/>
    <property type="project" value="TreeGrafter"/>
</dbReference>
<protein>
    <submittedName>
        <fullName evidence="2">tRNA-modifying protein YgfZ</fullName>
    </submittedName>
</protein>
<gene>
    <name evidence="2" type="ORF">MNBD_GAMMA06-2221</name>
</gene>
<sequence length="353" mass="40045">MNNDWKNYLLSKGAQLTDNAAFQFNDYAADNLKIDNSNILCDLSQFNTLVIAGDDAKKFMQGQFTNDVELVNENNSQLNAFCNNKGRMIANFRLFKHQQNYFFSVKNNLVEISIQHLQNYILRAQVAIQDVSEQLIHLGISGDDVEKLLLPFIEITNREVDGISSNENYIAIRIVSLHENKQPRYEIFCSFEHAKTLWDALSTQIEVISSSSWDYLNVQVGLPFIDINTSGEFVPQMVNMDLINGVSFNKGCFTGQEIVARMHYLGTLKRRTYLIKIKTSEQPTAGSLLRTDTSAKNQFIGRLINSSKTNENEYIALAAIQIKSADTEKLFLTHDNAEITLLKLPYSLSEISN</sequence>
<dbReference type="Pfam" id="PF01571">
    <property type="entry name" value="GCV_T"/>
    <property type="match status" value="1"/>
</dbReference>
<dbReference type="InterPro" id="IPR017703">
    <property type="entry name" value="YgfZ/GCV_T_CS"/>
</dbReference>
<dbReference type="InterPro" id="IPR045179">
    <property type="entry name" value="YgfZ/GcvT"/>
</dbReference>
<evidence type="ECO:0000313" key="2">
    <source>
        <dbReference type="EMBL" id="VAW54528.1"/>
    </source>
</evidence>
<dbReference type="NCBIfam" id="TIGR03317">
    <property type="entry name" value="ygfZ_signature"/>
    <property type="match status" value="1"/>
</dbReference>
<dbReference type="AlphaFoldDB" id="A0A3B0WEU7"/>
<dbReference type="Gene3D" id="2.40.30.160">
    <property type="match status" value="1"/>
</dbReference>
<accession>A0A3B0WEU7</accession>
<evidence type="ECO:0000259" key="1">
    <source>
        <dbReference type="Pfam" id="PF01571"/>
    </source>
</evidence>
<dbReference type="PANTHER" id="PTHR22602:SF0">
    <property type="entry name" value="TRANSFERASE CAF17, MITOCHONDRIAL-RELATED"/>
    <property type="match status" value="1"/>
</dbReference>
<dbReference type="Gene3D" id="3.30.70.1400">
    <property type="entry name" value="Aminomethyltransferase beta-barrel domains"/>
    <property type="match status" value="1"/>
</dbReference>
<dbReference type="InterPro" id="IPR006222">
    <property type="entry name" value="GCVT_N"/>
</dbReference>
<dbReference type="SUPFAM" id="SSF101790">
    <property type="entry name" value="Aminomethyltransferase beta-barrel domain"/>
    <property type="match status" value="1"/>
</dbReference>
<proteinExistence type="predicted"/>
<dbReference type="SUPFAM" id="SSF103025">
    <property type="entry name" value="Folate-binding domain"/>
    <property type="match status" value="1"/>
</dbReference>
<feature type="domain" description="GCVT N-terminal" evidence="1">
    <location>
        <begin position="26"/>
        <end position="237"/>
    </location>
</feature>
<dbReference type="PANTHER" id="PTHR22602">
    <property type="entry name" value="TRANSFERASE CAF17, MITOCHONDRIAL-RELATED"/>
    <property type="match status" value="1"/>
</dbReference>
<dbReference type="Gene3D" id="3.30.70.1630">
    <property type="match status" value="1"/>
</dbReference>
<reference evidence="2" key="1">
    <citation type="submission" date="2018-06" db="EMBL/GenBank/DDBJ databases">
        <authorList>
            <person name="Zhirakovskaya E."/>
        </authorList>
    </citation>
    <scope>NUCLEOTIDE SEQUENCE</scope>
</reference>
<dbReference type="EMBL" id="UOFD01000078">
    <property type="protein sequence ID" value="VAW54528.1"/>
    <property type="molecule type" value="Genomic_DNA"/>
</dbReference>
<organism evidence="2">
    <name type="scientific">hydrothermal vent metagenome</name>
    <dbReference type="NCBI Taxonomy" id="652676"/>
    <lineage>
        <taxon>unclassified sequences</taxon>
        <taxon>metagenomes</taxon>
        <taxon>ecological metagenomes</taxon>
    </lineage>
</organism>